<keyword evidence="2" id="KW-1133">Transmembrane helix</keyword>
<feature type="region of interest" description="Disordered" evidence="1">
    <location>
        <begin position="33"/>
        <end position="84"/>
    </location>
</feature>
<keyword evidence="2" id="KW-0812">Transmembrane</keyword>
<evidence type="ECO:0000313" key="4">
    <source>
        <dbReference type="Proteomes" id="UP000317243"/>
    </source>
</evidence>
<keyword evidence="2" id="KW-0472">Membrane</keyword>
<keyword evidence="4" id="KW-1185">Reference proteome</keyword>
<accession>A0A5C5WBG2</accession>
<comment type="caution">
    <text evidence="3">The sequence shown here is derived from an EMBL/GenBank/DDBJ whole genome shotgun (WGS) entry which is preliminary data.</text>
</comment>
<protein>
    <submittedName>
        <fullName evidence="3">Uncharacterized protein</fullName>
    </submittedName>
</protein>
<feature type="transmembrane region" description="Helical" evidence="2">
    <location>
        <begin position="83"/>
        <end position="107"/>
    </location>
</feature>
<sequence length="264" mass="28661">MPIRATCRECGKSYNVRDELAGKKFRCKQCQKPVSVPQPAVLEEEEAEEDLWDSDFGSFDDQEDDYLPPPPPKKKKKRRSSGGAGGIAKMALKTFVGAISFLFMFGLGVKLVSSLGNLPIPAFATSWEEYTTPDGALTMQMPGTPKRITAGPTVAAGGATYGVQKSSYACAVIVEPLPPQIQGMDLNQIINALETGLRMQGASNLERMTFQGKSAVAYTMEKRGITARHIGFVNGPTAYTLMYSNRGSTPGAEKDKFFNSVRLN</sequence>
<evidence type="ECO:0000313" key="3">
    <source>
        <dbReference type="EMBL" id="TWT46972.1"/>
    </source>
</evidence>
<dbReference type="OrthoDB" id="269673at2"/>
<dbReference type="RefSeq" id="WP_146511689.1">
    <property type="nucleotide sequence ID" value="NZ_SIHI01000027.1"/>
</dbReference>
<dbReference type="Proteomes" id="UP000317243">
    <property type="component" value="Unassembled WGS sequence"/>
</dbReference>
<reference evidence="3 4" key="1">
    <citation type="submission" date="2019-02" db="EMBL/GenBank/DDBJ databases">
        <title>Deep-cultivation of Planctomycetes and their phenomic and genomic characterization uncovers novel biology.</title>
        <authorList>
            <person name="Wiegand S."/>
            <person name="Jogler M."/>
            <person name="Boedeker C."/>
            <person name="Pinto D."/>
            <person name="Vollmers J."/>
            <person name="Rivas-Marin E."/>
            <person name="Kohn T."/>
            <person name="Peeters S.H."/>
            <person name="Heuer A."/>
            <person name="Rast P."/>
            <person name="Oberbeckmann S."/>
            <person name="Bunk B."/>
            <person name="Jeske O."/>
            <person name="Meyerdierks A."/>
            <person name="Storesund J.E."/>
            <person name="Kallscheuer N."/>
            <person name="Luecker S."/>
            <person name="Lage O.M."/>
            <person name="Pohl T."/>
            <person name="Merkel B.J."/>
            <person name="Hornburger P."/>
            <person name="Mueller R.-W."/>
            <person name="Bruemmer F."/>
            <person name="Labrenz M."/>
            <person name="Spormann A.M."/>
            <person name="Op Den Camp H."/>
            <person name="Overmann J."/>
            <person name="Amann R."/>
            <person name="Jetten M.S.M."/>
            <person name="Mascher T."/>
            <person name="Medema M.H."/>
            <person name="Devos D.P."/>
            <person name="Kaster A.-K."/>
            <person name="Ovreas L."/>
            <person name="Rohde M."/>
            <person name="Galperin M.Y."/>
            <person name="Jogler C."/>
        </authorList>
    </citation>
    <scope>NUCLEOTIDE SEQUENCE [LARGE SCALE GENOMIC DNA]</scope>
    <source>
        <strain evidence="3 4">KOR42</strain>
    </source>
</reference>
<name>A0A5C5WBG2_9PLAN</name>
<dbReference type="EMBL" id="SIHI01000027">
    <property type="protein sequence ID" value="TWT46972.1"/>
    <property type="molecule type" value="Genomic_DNA"/>
</dbReference>
<evidence type="ECO:0000256" key="1">
    <source>
        <dbReference type="SAM" id="MobiDB-lite"/>
    </source>
</evidence>
<organism evidence="3 4">
    <name type="scientific">Thalassoglobus neptunius</name>
    <dbReference type="NCBI Taxonomy" id="1938619"/>
    <lineage>
        <taxon>Bacteria</taxon>
        <taxon>Pseudomonadati</taxon>
        <taxon>Planctomycetota</taxon>
        <taxon>Planctomycetia</taxon>
        <taxon>Planctomycetales</taxon>
        <taxon>Planctomycetaceae</taxon>
        <taxon>Thalassoglobus</taxon>
    </lineage>
</organism>
<evidence type="ECO:0000256" key="2">
    <source>
        <dbReference type="SAM" id="Phobius"/>
    </source>
</evidence>
<dbReference type="AlphaFoldDB" id="A0A5C5WBG2"/>
<feature type="compositionally biased region" description="Acidic residues" evidence="1">
    <location>
        <begin position="42"/>
        <end position="66"/>
    </location>
</feature>
<gene>
    <name evidence="3" type="ORF">KOR42_43160</name>
</gene>
<proteinExistence type="predicted"/>